<comment type="subunit">
    <text evidence="3">Homodimer.</text>
</comment>
<sequence length="325" mass="35106">MGVGFGLNYQPEELYDVIIIGAGPAGSTAAIYTSRAGLKTLVLYRAEADGALGVTQQIENYPGVPGPVSGYELLKIMREQAKSFGTQFVRGKVIATDFSDEVKKVFTIDGREFRGKAIIIASGAMERANKFKGEDEFLGRGVSYCGVCDAAFFKDQPVAVVGEDDYGVEEAEFIARFASKVYFVAPGSKIKAPAEVIEEFEKLDNVEVLLRHRVLEIVGDQLVKGLKLKDVAKQEEKLLEVNGVFIFLGGTKPSVDFLMGQVEMTDGDCIVVNEEMMTSVPGVFAAGDVLCTNIKQAVIAAADGCKAALAVDKFINKKAKITSQW</sequence>
<keyword evidence="3" id="KW-0676">Redox-active center</keyword>
<protein>
    <recommendedName>
        <fullName evidence="3">Thioredoxin reductase</fullName>
        <ecNumber evidence="3">1.8.1.9</ecNumber>
    </recommendedName>
</protein>
<evidence type="ECO:0000313" key="6">
    <source>
        <dbReference type="Proteomes" id="UP000267841"/>
    </source>
</evidence>
<dbReference type="InterPro" id="IPR005982">
    <property type="entry name" value="Thioredox_Rdtase"/>
</dbReference>
<dbReference type="GO" id="GO:0004791">
    <property type="term" value="F:thioredoxin-disulfide reductase (NADPH) activity"/>
    <property type="evidence" value="ECO:0007669"/>
    <property type="project" value="UniProtKB-UniRule"/>
</dbReference>
<dbReference type="Gene3D" id="3.50.50.60">
    <property type="entry name" value="FAD/NAD(P)-binding domain"/>
    <property type="match status" value="2"/>
</dbReference>
<dbReference type="InterPro" id="IPR023753">
    <property type="entry name" value="FAD/NAD-binding_dom"/>
</dbReference>
<evidence type="ECO:0000313" key="5">
    <source>
        <dbReference type="EMBL" id="RLJ71310.1"/>
    </source>
</evidence>
<comment type="catalytic activity">
    <reaction evidence="3">
        <text>[thioredoxin]-dithiol + NADP(+) = [thioredoxin]-disulfide + NADPH + H(+)</text>
        <dbReference type="Rhea" id="RHEA:20345"/>
        <dbReference type="Rhea" id="RHEA-COMP:10698"/>
        <dbReference type="Rhea" id="RHEA-COMP:10700"/>
        <dbReference type="ChEBI" id="CHEBI:15378"/>
        <dbReference type="ChEBI" id="CHEBI:29950"/>
        <dbReference type="ChEBI" id="CHEBI:50058"/>
        <dbReference type="ChEBI" id="CHEBI:57783"/>
        <dbReference type="ChEBI" id="CHEBI:58349"/>
        <dbReference type="EC" id="1.8.1.9"/>
    </reaction>
</comment>
<feature type="domain" description="FAD/NAD(P)-binding" evidence="4">
    <location>
        <begin position="15"/>
        <end position="304"/>
    </location>
</feature>
<accession>A0A497XT11</accession>
<keyword evidence="1 3" id="KW-0285">Flavoprotein</keyword>
<dbReference type="RefSeq" id="WP_121012511.1">
    <property type="nucleotide sequence ID" value="NZ_RCCJ01000001.1"/>
</dbReference>
<name>A0A497XT11_9AQUI</name>
<comment type="cofactor">
    <cofactor evidence="3">
        <name>FAD</name>
        <dbReference type="ChEBI" id="CHEBI:57692"/>
    </cofactor>
</comment>
<dbReference type="Proteomes" id="UP000267841">
    <property type="component" value="Unassembled WGS sequence"/>
</dbReference>
<dbReference type="PANTHER" id="PTHR48105">
    <property type="entry name" value="THIOREDOXIN REDUCTASE 1-RELATED-RELATED"/>
    <property type="match status" value="1"/>
</dbReference>
<dbReference type="OrthoDB" id="9806179at2"/>
<comment type="similarity">
    <text evidence="3">Belongs to the class-II pyridine nucleotide-disulfide oxidoreductase family.</text>
</comment>
<dbReference type="NCBIfam" id="TIGR01292">
    <property type="entry name" value="TRX_reduct"/>
    <property type="match status" value="1"/>
</dbReference>
<evidence type="ECO:0000259" key="4">
    <source>
        <dbReference type="Pfam" id="PF07992"/>
    </source>
</evidence>
<evidence type="ECO:0000256" key="2">
    <source>
        <dbReference type="ARBA" id="ARBA00023002"/>
    </source>
</evidence>
<keyword evidence="6" id="KW-1185">Reference proteome</keyword>
<dbReference type="EMBL" id="RCCJ01000001">
    <property type="protein sequence ID" value="RLJ71310.1"/>
    <property type="molecule type" value="Genomic_DNA"/>
</dbReference>
<gene>
    <name evidence="5" type="ORF">BCF55_1609</name>
</gene>
<proteinExistence type="inferred from homology"/>
<evidence type="ECO:0000256" key="3">
    <source>
        <dbReference type="RuleBase" id="RU003880"/>
    </source>
</evidence>
<dbReference type="GO" id="GO:0005737">
    <property type="term" value="C:cytoplasm"/>
    <property type="evidence" value="ECO:0007669"/>
    <property type="project" value="InterPro"/>
</dbReference>
<keyword evidence="3" id="KW-0274">FAD</keyword>
<evidence type="ECO:0000256" key="1">
    <source>
        <dbReference type="ARBA" id="ARBA00022630"/>
    </source>
</evidence>
<reference evidence="5 6" key="1">
    <citation type="submission" date="2018-10" db="EMBL/GenBank/DDBJ databases">
        <title>Genomic Encyclopedia of Archaeal and Bacterial Type Strains, Phase II (KMG-II): from individual species to whole genera.</title>
        <authorList>
            <person name="Goeker M."/>
        </authorList>
    </citation>
    <scope>NUCLEOTIDE SEQUENCE [LARGE SCALE GENOMIC DNA]</scope>
    <source>
        <strain evidence="5 6">DSM 16510</strain>
    </source>
</reference>
<comment type="caution">
    <text evidence="5">The sequence shown here is derived from an EMBL/GenBank/DDBJ whole genome shotgun (WGS) entry which is preliminary data.</text>
</comment>
<organism evidence="5 6">
    <name type="scientific">Hydrogenivirga caldilitoris</name>
    <dbReference type="NCBI Taxonomy" id="246264"/>
    <lineage>
        <taxon>Bacteria</taxon>
        <taxon>Pseudomonadati</taxon>
        <taxon>Aquificota</taxon>
        <taxon>Aquificia</taxon>
        <taxon>Aquificales</taxon>
        <taxon>Aquificaceae</taxon>
        <taxon>Hydrogenivirga</taxon>
    </lineage>
</organism>
<dbReference type="InterPro" id="IPR036188">
    <property type="entry name" value="FAD/NAD-bd_sf"/>
</dbReference>
<dbReference type="AlphaFoldDB" id="A0A497XT11"/>
<dbReference type="PRINTS" id="PR00368">
    <property type="entry name" value="FADPNR"/>
</dbReference>
<dbReference type="InterPro" id="IPR050097">
    <property type="entry name" value="Ferredoxin-NADP_redctase_2"/>
</dbReference>
<keyword evidence="2 3" id="KW-0560">Oxidoreductase</keyword>
<dbReference type="PRINTS" id="PR00469">
    <property type="entry name" value="PNDRDTASEII"/>
</dbReference>
<dbReference type="Pfam" id="PF07992">
    <property type="entry name" value="Pyr_redox_2"/>
    <property type="match status" value="1"/>
</dbReference>
<dbReference type="SUPFAM" id="SSF51905">
    <property type="entry name" value="FAD/NAD(P)-binding domain"/>
    <property type="match status" value="1"/>
</dbReference>
<dbReference type="GO" id="GO:0019430">
    <property type="term" value="P:removal of superoxide radicals"/>
    <property type="evidence" value="ECO:0007669"/>
    <property type="project" value="UniProtKB-UniRule"/>
</dbReference>
<dbReference type="EC" id="1.8.1.9" evidence="3"/>